<proteinExistence type="inferred from homology"/>
<dbReference type="Pfam" id="PF01408">
    <property type="entry name" value="GFO_IDH_MocA"/>
    <property type="match status" value="1"/>
</dbReference>
<evidence type="ECO:0000313" key="4">
    <source>
        <dbReference type="EMBL" id="SCL56702.1"/>
    </source>
</evidence>
<dbReference type="RefSeq" id="WP_091438771.1">
    <property type="nucleotide sequence ID" value="NZ_BMMJ01000005.1"/>
</dbReference>
<dbReference type="InterPro" id="IPR051450">
    <property type="entry name" value="Gfo/Idh/MocA_Oxidoreductases"/>
</dbReference>
<keyword evidence="5" id="KW-1185">Reference proteome</keyword>
<dbReference type="SUPFAM" id="SSF55347">
    <property type="entry name" value="Glyceraldehyde-3-phosphate dehydrogenase-like, C-terminal domain"/>
    <property type="match status" value="1"/>
</dbReference>
<dbReference type="AlphaFoldDB" id="A0A1C6URN8"/>
<sequence>MSSNNQARVRHAVVGTGARAEMFVRALVREHAATAQLVAFADVNQARMDAHNRWLGELGHPPVPTYSATDFAHMLDKERVDVVLVTTTDVTHDEYVVAALHAGCDVVTEKPMTVDAPRCQRILNAVERTGRKVSVAFNYRYNPLHEQLRRLLAEGAVGEIGSVHFEWLLDVRHGADYFRRWHREKANSGGLMVHKASHHFDLVNWWLDATPVQVYAAGRLFFYGEPGRRHGYARDYDRVHGSPTAADDPFALRLAEHPRLRELYLDAEGEDGYQRDRNVFAPGVTIEDDMAVLATYSSGATMTYHLTAYAPWEGYRVMVNGSRGRLELEVVESEFVSPAAAGALKGAALHGTEAAAEGGSATLTLRPYWEPPRRIEVDGYSREGHGGADARMTAVLFGGQADPLGRAATARDGALALLTGLAANRSFETGQAVRVADLITLR</sequence>
<dbReference type="Proteomes" id="UP000198937">
    <property type="component" value="Unassembled WGS sequence"/>
</dbReference>
<evidence type="ECO:0000313" key="5">
    <source>
        <dbReference type="Proteomes" id="UP000198937"/>
    </source>
</evidence>
<accession>A0A1C6URN8</accession>
<protein>
    <submittedName>
        <fullName evidence="4">Oxidoreductase family, C-terminal alpha/beta domain</fullName>
    </submittedName>
</protein>
<evidence type="ECO:0000259" key="2">
    <source>
        <dbReference type="Pfam" id="PF01408"/>
    </source>
</evidence>
<dbReference type="PANTHER" id="PTHR43377">
    <property type="entry name" value="BILIVERDIN REDUCTASE A"/>
    <property type="match status" value="1"/>
</dbReference>
<organism evidence="4 5">
    <name type="scientific">Micromonospora yangpuensis</name>
    <dbReference type="NCBI Taxonomy" id="683228"/>
    <lineage>
        <taxon>Bacteria</taxon>
        <taxon>Bacillati</taxon>
        <taxon>Actinomycetota</taxon>
        <taxon>Actinomycetes</taxon>
        <taxon>Micromonosporales</taxon>
        <taxon>Micromonosporaceae</taxon>
        <taxon>Micromonospora</taxon>
    </lineage>
</organism>
<dbReference type="InterPro" id="IPR004104">
    <property type="entry name" value="Gfo/Idh/MocA-like_OxRdtase_C"/>
</dbReference>
<dbReference type="GO" id="GO:0000166">
    <property type="term" value="F:nucleotide binding"/>
    <property type="evidence" value="ECO:0007669"/>
    <property type="project" value="InterPro"/>
</dbReference>
<dbReference type="SUPFAM" id="SSF51735">
    <property type="entry name" value="NAD(P)-binding Rossmann-fold domains"/>
    <property type="match status" value="1"/>
</dbReference>
<dbReference type="OrthoDB" id="103047at2"/>
<gene>
    <name evidence="4" type="ORF">GA0070617_3312</name>
</gene>
<dbReference type="InterPro" id="IPR000683">
    <property type="entry name" value="Gfo/Idh/MocA-like_OxRdtase_N"/>
</dbReference>
<feature type="domain" description="Gfo/Idh/MocA-like oxidoreductase N-terminal" evidence="2">
    <location>
        <begin position="10"/>
        <end position="137"/>
    </location>
</feature>
<feature type="domain" description="Gfo/Idh/MocA-like oxidoreductase C-terminal" evidence="3">
    <location>
        <begin position="149"/>
        <end position="434"/>
    </location>
</feature>
<dbReference type="InterPro" id="IPR036291">
    <property type="entry name" value="NAD(P)-bd_dom_sf"/>
</dbReference>
<dbReference type="STRING" id="683228.GA0070617_3312"/>
<comment type="similarity">
    <text evidence="1">Belongs to the Gfo/Idh/MocA family.</text>
</comment>
<dbReference type="Pfam" id="PF02894">
    <property type="entry name" value="GFO_IDH_MocA_C"/>
    <property type="match status" value="1"/>
</dbReference>
<dbReference type="PANTHER" id="PTHR43377:SF2">
    <property type="entry name" value="BINDING ROSSMANN FOLD OXIDOREDUCTASE, PUTATIVE (AFU_ORTHOLOGUE AFUA_4G00560)-RELATED"/>
    <property type="match status" value="1"/>
</dbReference>
<name>A0A1C6URN8_9ACTN</name>
<dbReference type="EMBL" id="FMIA01000002">
    <property type="protein sequence ID" value="SCL56702.1"/>
    <property type="molecule type" value="Genomic_DNA"/>
</dbReference>
<evidence type="ECO:0000256" key="1">
    <source>
        <dbReference type="ARBA" id="ARBA00010928"/>
    </source>
</evidence>
<reference evidence="4 5" key="1">
    <citation type="submission" date="2016-06" db="EMBL/GenBank/DDBJ databases">
        <authorList>
            <person name="Kjaerup R.B."/>
            <person name="Dalgaard T.S."/>
            <person name="Juul-Madsen H.R."/>
        </authorList>
    </citation>
    <scope>NUCLEOTIDE SEQUENCE [LARGE SCALE GENOMIC DNA]</scope>
    <source>
        <strain evidence="4 5">DSM 45577</strain>
    </source>
</reference>
<evidence type="ECO:0000259" key="3">
    <source>
        <dbReference type="Pfam" id="PF02894"/>
    </source>
</evidence>
<dbReference type="Gene3D" id="3.40.50.720">
    <property type="entry name" value="NAD(P)-binding Rossmann-like Domain"/>
    <property type="match status" value="1"/>
</dbReference>
<dbReference type="Gene3D" id="3.30.360.10">
    <property type="entry name" value="Dihydrodipicolinate Reductase, domain 2"/>
    <property type="match status" value="1"/>
</dbReference>